<evidence type="ECO:0000256" key="1">
    <source>
        <dbReference type="ARBA" id="ARBA00002782"/>
    </source>
</evidence>
<dbReference type="SUPFAM" id="SSF110857">
    <property type="entry name" value="Gamma-glutamyl cyclotransferase-like"/>
    <property type="match status" value="1"/>
</dbReference>
<dbReference type="PANTHER" id="PTHR12510">
    <property type="entry name" value="TROPONIN C-AKIN-1 PROTEIN"/>
    <property type="match status" value="1"/>
</dbReference>
<dbReference type="GO" id="GO:0061929">
    <property type="term" value="F:gamma-glutamylaminecyclotransferase activity"/>
    <property type="evidence" value="ECO:0007669"/>
    <property type="project" value="InterPro"/>
</dbReference>
<evidence type="ECO:0000259" key="5">
    <source>
        <dbReference type="Pfam" id="PF06094"/>
    </source>
</evidence>
<dbReference type="PANTHER" id="PTHR12510:SF4">
    <property type="entry name" value="GAMMA-GLUTAMYLAMINECYCLOTRANSFERASE"/>
    <property type="match status" value="1"/>
</dbReference>
<dbReference type="InterPro" id="IPR009288">
    <property type="entry name" value="AIG2-like_dom"/>
</dbReference>
<dbReference type="GO" id="GO:0005829">
    <property type="term" value="C:cytosol"/>
    <property type="evidence" value="ECO:0007669"/>
    <property type="project" value="TreeGrafter"/>
</dbReference>
<comment type="similarity">
    <text evidence="2 4">Belongs to the gamma-glutamylcyclotransferase family.</text>
</comment>
<evidence type="ECO:0000256" key="2">
    <source>
        <dbReference type="ARBA" id="ARBA00008861"/>
    </source>
</evidence>
<evidence type="ECO:0000256" key="3">
    <source>
        <dbReference type="PIRSR" id="PIRSR639126-1"/>
    </source>
</evidence>
<comment type="function">
    <text evidence="1">Putative gamma-glutamylcyclotransferase.</text>
</comment>
<gene>
    <name evidence="6" type="ORF">KC19_4G037900</name>
</gene>
<accession>A0A8T0I594</accession>
<dbReference type="Gene3D" id="3.10.490.10">
    <property type="entry name" value="Gamma-glutamyl cyclotransferase-like"/>
    <property type="match status" value="1"/>
</dbReference>
<dbReference type="OrthoDB" id="113620at2759"/>
<name>A0A8T0I594_CERPU</name>
<keyword evidence="7" id="KW-1185">Reference proteome</keyword>
<evidence type="ECO:0000313" key="7">
    <source>
        <dbReference type="Proteomes" id="UP000822688"/>
    </source>
</evidence>
<comment type="caution">
    <text evidence="6">The sequence shown here is derived from an EMBL/GenBank/DDBJ whole genome shotgun (WGS) entry which is preliminary data.</text>
</comment>
<evidence type="ECO:0000313" key="6">
    <source>
        <dbReference type="EMBL" id="KAG0578632.1"/>
    </source>
</evidence>
<reference evidence="6" key="1">
    <citation type="submission" date="2020-06" db="EMBL/GenBank/DDBJ databases">
        <title>WGS assembly of Ceratodon purpureus strain R40.</title>
        <authorList>
            <person name="Carey S.B."/>
            <person name="Jenkins J."/>
            <person name="Shu S."/>
            <person name="Lovell J.T."/>
            <person name="Sreedasyam A."/>
            <person name="Maumus F."/>
            <person name="Tiley G.P."/>
            <person name="Fernandez-Pozo N."/>
            <person name="Barry K."/>
            <person name="Chen C."/>
            <person name="Wang M."/>
            <person name="Lipzen A."/>
            <person name="Daum C."/>
            <person name="Saski C.A."/>
            <person name="Payton A.C."/>
            <person name="Mcbreen J.C."/>
            <person name="Conrad R.E."/>
            <person name="Kollar L.M."/>
            <person name="Olsson S."/>
            <person name="Huttunen S."/>
            <person name="Landis J.B."/>
            <person name="Wickett N.J."/>
            <person name="Johnson M.G."/>
            <person name="Rensing S.A."/>
            <person name="Grimwood J."/>
            <person name="Schmutz J."/>
            <person name="Mcdaniel S.F."/>
        </authorList>
    </citation>
    <scope>NUCLEOTIDE SEQUENCE</scope>
    <source>
        <strain evidence="6">R40</strain>
    </source>
</reference>
<sequence length="227" mass="24975">MACRVMCAASGAAAPSTSMQSVEMKSSSATHVEMGSCRTGGALMPMHLANPPCSLAFVYGTLKEGFSNHWLIEDVVGEGHAHFIGVAKTKTRYPLVCGPFQVPFLLHMPKSGLQVKGELYAVDQSALELLDELEGTTKGHYERKPVVLTGLQSVQVDCAPESEIFAEAYFAHPTLQRGLSSAPHIESYTKKETVNYVYRKDRPKNRTFLEHVNNWIDSQGPLSYIRL</sequence>
<evidence type="ECO:0000256" key="4">
    <source>
        <dbReference type="RuleBase" id="RU367036"/>
    </source>
</evidence>
<organism evidence="6 7">
    <name type="scientific">Ceratodon purpureus</name>
    <name type="common">Fire moss</name>
    <name type="synonym">Dicranum purpureum</name>
    <dbReference type="NCBI Taxonomy" id="3225"/>
    <lineage>
        <taxon>Eukaryota</taxon>
        <taxon>Viridiplantae</taxon>
        <taxon>Streptophyta</taxon>
        <taxon>Embryophyta</taxon>
        <taxon>Bryophyta</taxon>
        <taxon>Bryophytina</taxon>
        <taxon>Bryopsida</taxon>
        <taxon>Dicranidae</taxon>
        <taxon>Pseudoditrichales</taxon>
        <taxon>Ditrichaceae</taxon>
        <taxon>Ceratodon</taxon>
    </lineage>
</organism>
<dbReference type="EMBL" id="CM026424">
    <property type="protein sequence ID" value="KAG0578632.1"/>
    <property type="molecule type" value="Genomic_DNA"/>
</dbReference>
<dbReference type="InterPro" id="IPR036568">
    <property type="entry name" value="GGCT-like_sf"/>
</dbReference>
<dbReference type="InterPro" id="IPR039126">
    <property type="entry name" value="GGACT"/>
</dbReference>
<feature type="domain" description="Gamma-glutamylcyclotransferase AIG2-like" evidence="5">
    <location>
        <begin position="57"/>
        <end position="173"/>
    </location>
</feature>
<dbReference type="InterPro" id="IPR013024">
    <property type="entry name" value="GGCT-like"/>
</dbReference>
<dbReference type="CDD" id="cd06661">
    <property type="entry name" value="GGCT_like"/>
    <property type="match status" value="1"/>
</dbReference>
<dbReference type="Pfam" id="PF06094">
    <property type="entry name" value="GGACT"/>
    <property type="match status" value="1"/>
</dbReference>
<feature type="active site" description="Proton acceptor" evidence="3">
    <location>
        <position position="134"/>
    </location>
</feature>
<dbReference type="AlphaFoldDB" id="A0A8T0I594"/>
<proteinExistence type="inferred from homology"/>
<dbReference type="Proteomes" id="UP000822688">
    <property type="component" value="Chromosome 4"/>
</dbReference>
<protein>
    <recommendedName>
        <fullName evidence="4">Gamma-glutamylcyclotransferase family protein</fullName>
    </recommendedName>
</protein>